<evidence type="ECO:0000256" key="5">
    <source>
        <dbReference type="SAM" id="SignalP"/>
    </source>
</evidence>
<dbReference type="Pfam" id="PF13927">
    <property type="entry name" value="Ig_3"/>
    <property type="match status" value="1"/>
</dbReference>
<dbReference type="FunFam" id="2.60.40.10:FF:000032">
    <property type="entry name" value="palladin isoform X1"/>
    <property type="match status" value="1"/>
</dbReference>
<feature type="domain" description="Ig-like" evidence="6">
    <location>
        <begin position="321"/>
        <end position="393"/>
    </location>
</feature>
<dbReference type="InterPro" id="IPR036058">
    <property type="entry name" value="Kazal_dom_sf"/>
</dbReference>
<dbReference type="EnsemblMetazoa" id="XM_019911313.1">
    <property type="protein sequence ID" value="XP_019766872.1"/>
    <property type="gene ID" value="LOC109542193"/>
</dbReference>
<dbReference type="GO" id="GO:0030424">
    <property type="term" value="C:axon"/>
    <property type="evidence" value="ECO:0007669"/>
    <property type="project" value="TreeGrafter"/>
</dbReference>
<dbReference type="InterPro" id="IPR036179">
    <property type="entry name" value="Ig-like_dom_sf"/>
</dbReference>
<dbReference type="GO" id="GO:0050808">
    <property type="term" value="P:synapse organization"/>
    <property type="evidence" value="ECO:0007669"/>
    <property type="project" value="TreeGrafter"/>
</dbReference>
<evidence type="ECO:0000259" key="6">
    <source>
        <dbReference type="PROSITE" id="PS50835"/>
    </source>
</evidence>
<dbReference type="SUPFAM" id="SSF47473">
    <property type="entry name" value="EF-hand"/>
    <property type="match status" value="1"/>
</dbReference>
<dbReference type="InterPro" id="IPR013098">
    <property type="entry name" value="Ig_I-set"/>
</dbReference>
<evidence type="ECO:0000256" key="3">
    <source>
        <dbReference type="ARBA" id="ARBA00023319"/>
    </source>
</evidence>
<dbReference type="GO" id="GO:0005509">
    <property type="term" value="F:calcium ion binding"/>
    <property type="evidence" value="ECO:0007669"/>
    <property type="project" value="InterPro"/>
</dbReference>
<dbReference type="Gene3D" id="1.10.238.10">
    <property type="entry name" value="EF-hand"/>
    <property type="match status" value="1"/>
</dbReference>
<accession>A0AAR5Q0Y4</accession>
<reference evidence="7" key="2">
    <citation type="submission" date="2024-08" db="UniProtKB">
        <authorList>
            <consortium name="EnsemblMetazoa"/>
        </authorList>
    </citation>
    <scope>IDENTIFICATION</scope>
</reference>
<evidence type="ECO:0000313" key="8">
    <source>
        <dbReference type="Proteomes" id="UP000019118"/>
    </source>
</evidence>
<dbReference type="PANTHER" id="PTHR45080:SF8">
    <property type="entry name" value="IG-LIKE DOMAIN-CONTAINING PROTEIN"/>
    <property type="match status" value="1"/>
</dbReference>
<proteinExistence type="predicted"/>
<dbReference type="InterPro" id="IPR002048">
    <property type="entry name" value="EF_hand_dom"/>
</dbReference>
<dbReference type="InterPro" id="IPR007110">
    <property type="entry name" value="Ig-like_dom"/>
</dbReference>
<sequence length="896" mass="100709">MPRHKPALILFCLGLLVLGAFPSRQSALPENKSLRSQRHHRDVFSTDEPETTVRPLLENDPCLSHYCPSGRDCKLRANTPVCECSKKCIPHHSICASDGMVYPSHCHMHSTACTVRKRLIQMDASFCQKSEKTERDWISEKIPESKPFEDHKSRNDSSRISATGLSNVQSVLVLPSLKSGDLSNLLNEIEDHYYGRDECSMQEYEVMKDNLLLYNHAKLMSENQSKDYLLSMMFSHYDKNNDEHLEKFELDQVSAEDQDLVNVINLTSGCSLASMIEFDDTDKDAKLSINEFSVAMSKLYSVSVVSLDKALEVNQVSARLGDNVELHCAVTGSPIPPVLWRRHGQDLAILDQEDVKVYGDGSLYLTKVQLQHAGNYTCSAQRNPHVVQTHILTVHTLPEVNVMPKIQSKKPGEDAQMFCHVSGEPFPQVKWLKNDEELKIDENSKKYQIIGNGTSLKIRKIDFADTGAYMCEATNVGGLTRDISSLVVQDQPTPQSSVDEEHRFFAFHDWGICVYEPTTCRLHHMIEGTDIIPGTQEYVCGGRGTSCSWGRAVAISNRYIYASQPTLDRILIVSTVQMAVVDVVGTDKVPVELGKVLHLDQLWLLSWREGNDTGIKTVQVIRDAGQKRKHHTVHPEPIDGQFDMVKELFLPSSFQEISHYTYKYGYVTHSNQRGLYKLDLENLRYTRSVDLTPYNCVPEEIQFSALYGFVFMECKEPVTRKPTGQLVLDYLTDAVISTSATLFGRPYISPDSRKLVTFDRTPTGSTLIVQEIKVHGLEFLFDVKTTLNISDITFYPSQTTHSYDLYASGQNKEDLLFVNLNTGKVEIITGVGIASTTSTWNNPARPITTAGRFGAFLASPSNHALFIINGQSRTVNCEISAVAKPSQIVWITQIYH</sequence>
<protein>
    <recommendedName>
        <fullName evidence="6">Ig-like domain-containing protein</fullName>
    </recommendedName>
</protein>
<dbReference type="SUPFAM" id="SSF48726">
    <property type="entry name" value="Immunoglobulin"/>
    <property type="match status" value="2"/>
</dbReference>
<evidence type="ECO:0000313" key="7">
    <source>
        <dbReference type="EnsemblMetazoa" id="XP_019766872.1"/>
    </source>
</evidence>
<keyword evidence="8" id="KW-1185">Reference proteome</keyword>
<organism evidence="7 8">
    <name type="scientific">Dendroctonus ponderosae</name>
    <name type="common">Mountain pine beetle</name>
    <dbReference type="NCBI Taxonomy" id="77166"/>
    <lineage>
        <taxon>Eukaryota</taxon>
        <taxon>Metazoa</taxon>
        <taxon>Ecdysozoa</taxon>
        <taxon>Arthropoda</taxon>
        <taxon>Hexapoda</taxon>
        <taxon>Insecta</taxon>
        <taxon>Pterygota</taxon>
        <taxon>Neoptera</taxon>
        <taxon>Endopterygota</taxon>
        <taxon>Coleoptera</taxon>
        <taxon>Polyphaga</taxon>
        <taxon>Cucujiformia</taxon>
        <taxon>Curculionidae</taxon>
        <taxon>Scolytinae</taxon>
        <taxon>Dendroctonus</taxon>
    </lineage>
</organism>
<evidence type="ECO:0000256" key="1">
    <source>
        <dbReference type="ARBA" id="ARBA00022729"/>
    </source>
</evidence>
<keyword evidence="1 5" id="KW-0732">Signal</keyword>
<dbReference type="SMART" id="SM00409">
    <property type="entry name" value="IG"/>
    <property type="match status" value="2"/>
</dbReference>
<feature type="compositionally biased region" description="Basic and acidic residues" evidence="4">
    <location>
        <begin position="138"/>
        <end position="157"/>
    </location>
</feature>
<dbReference type="SUPFAM" id="SSF100895">
    <property type="entry name" value="Kazal-type serine protease inhibitors"/>
    <property type="match status" value="1"/>
</dbReference>
<dbReference type="PROSITE" id="PS50835">
    <property type="entry name" value="IG_LIKE"/>
    <property type="match status" value="2"/>
</dbReference>
<feature type="signal peptide" evidence="5">
    <location>
        <begin position="1"/>
        <end position="27"/>
    </location>
</feature>
<feature type="chain" id="PRO_5043826481" description="Ig-like domain-containing protein" evidence="5">
    <location>
        <begin position="28"/>
        <end position="896"/>
    </location>
</feature>
<dbReference type="Pfam" id="PF07679">
    <property type="entry name" value="I-set"/>
    <property type="match status" value="1"/>
</dbReference>
<feature type="region of interest" description="Disordered" evidence="4">
    <location>
        <begin position="28"/>
        <end position="50"/>
    </location>
</feature>
<dbReference type="GO" id="GO:0005886">
    <property type="term" value="C:plasma membrane"/>
    <property type="evidence" value="ECO:0007669"/>
    <property type="project" value="TreeGrafter"/>
</dbReference>
<dbReference type="InterPro" id="IPR013783">
    <property type="entry name" value="Ig-like_fold"/>
</dbReference>
<dbReference type="Gene3D" id="2.60.40.10">
    <property type="entry name" value="Immunoglobulins"/>
    <property type="match status" value="2"/>
</dbReference>
<keyword evidence="2" id="KW-1015">Disulfide bond</keyword>
<dbReference type="Pfam" id="PF07648">
    <property type="entry name" value="Kazal_2"/>
    <property type="match status" value="1"/>
</dbReference>
<dbReference type="AlphaFoldDB" id="A0AAR5Q0Y4"/>
<dbReference type="SMART" id="SM00054">
    <property type="entry name" value="EFh"/>
    <property type="match status" value="2"/>
</dbReference>
<dbReference type="InterPro" id="IPR011044">
    <property type="entry name" value="Quino_amine_DH_bsu"/>
</dbReference>
<evidence type="ECO:0000256" key="2">
    <source>
        <dbReference type="ARBA" id="ARBA00023157"/>
    </source>
</evidence>
<dbReference type="GO" id="GO:0007156">
    <property type="term" value="P:homophilic cell adhesion via plasma membrane adhesion molecules"/>
    <property type="evidence" value="ECO:0007669"/>
    <property type="project" value="TreeGrafter"/>
</dbReference>
<keyword evidence="3" id="KW-0393">Immunoglobulin domain</keyword>
<dbReference type="SUPFAM" id="SSF50969">
    <property type="entry name" value="YVTN repeat-like/Quinoprotein amine dehydrogenase"/>
    <property type="match status" value="1"/>
</dbReference>
<dbReference type="GO" id="GO:0008046">
    <property type="term" value="F:axon guidance receptor activity"/>
    <property type="evidence" value="ECO:0007669"/>
    <property type="project" value="TreeGrafter"/>
</dbReference>
<dbReference type="Gene3D" id="3.30.60.30">
    <property type="match status" value="1"/>
</dbReference>
<dbReference type="InterPro" id="IPR050958">
    <property type="entry name" value="Cell_Adh-Cytoskel_Orgn"/>
</dbReference>
<feature type="domain" description="Ig-like" evidence="6">
    <location>
        <begin position="398"/>
        <end position="484"/>
    </location>
</feature>
<dbReference type="InterPro" id="IPR003599">
    <property type="entry name" value="Ig_sub"/>
</dbReference>
<dbReference type="InterPro" id="IPR002350">
    <property type="entry name" value="Kazal_dom"/>
</dbReference>
<dbReference type="Proteomes" id="UP000019118">
    <property type="component" value="Unassembled WGS sequence"/>
</dbReference>
<name>A0AAR5Q0Y4_DENPD</name>
<reference evidence="8" key="1">
    <citation type="journal article" date="2013" name="Genome Biol.">
        <title>Draft genome of the mountain pine beetle, Dendroctonus ponderosae Hopkins, a major forest pest.</title>
        <authorList>
            <person name="Keeling C.I."/>
            <person name="Yuen M.M."/>
            <person name="Liao N.Y."/>
            <person name="Docking T.R."/>
            <person name="Chan S.K."/>
            <person name="Taylor G.A."/>
            <person name="Palmquist D.L."/>
            <person name="Jackman S.D."/>
            <person name="Nguyen A."/>
            <person name="Li M."/>
            <person name="Henderson H."/>
            <person name="Janes J.K."/>
            <person name="Zhao Y."/>
            <person name="Pandoh P."/>
            <person name="Moore R."/>
            <person name="Sperling F.A."/>
            <person name="Huber D.P."/>
            <person name="Birol I."/>
            <person name="Jones S.J."/>
            <person name="Bohlmann J."/>
        </authorList>
    </citation>
    <scope>NUCLEOTIDE SEQUENCE</scope>
</reference>
<dbReference type="GO" id="GO:0043025">
    <property type="term" value="C:neuronal cell body"/>
    <property type="evidence" value="ECO:0007669"/>
    <property type="project" value="TreeGrafter"/>
</dbReference>
<feature type="region of interest" description="Disordered" evidence="4">
    <location>
        <begin position="138"/>
        <end position="160"/>
    </location>
</feature>
<dbReference type="SMART" id="SM00408">
    <property type="entry name" value="IGc2"/>
    <property type="match status" value="2"/>
</dbReference>
<dbReference type="InterPro" id="IPR011992">
    <property type="entry name" value="EF-hand-dom_pair"/>
</dbReference>
<dbReference type="CDD" id="cd00051">
    <property type="entry name" value="EFh"/>
    <property type="match status" value="1"/>
</dbReference>
<dbReference type="InterPro" id="IPR003598">
    <property type="entry name" value="Ig_sub2"/>
</dbReference>
<dbReference type="CDD" id="cd00096">
    <property type="entry name" value="Ig"/>
    <property type="match status" value="1"/>
</dbReference>
<evidence type="ECO:0000256" key="4">
    <source>
        <dbReference type="SAM" id="MobiDB-lite"/>
    </source>
</evidence>
<dbReference type="PANTHER" id="PTHR45080">
    <property type="entry name" value="CONTACTIN 5"/>
    <property type="match status" value="1"/>
</dbReference>